<organism evidence="2">
    <name type="scientific">Caulobacter sp. 73W</name>
    <dbReference type="NCBI Taxonomy" id="3161137"/>
    <lineage>
        <taxon>Bacteria</taxon>
        <taxon>Pseudomonadati</taxon>
        <taxon>Pseudomonadota</taxon>
        <taxon>Alphaproteobacteria</taxon>
        <taxon>Caulobacterales</taxon>
        <taxon>Caulobacteraceae</taxon>
        <taxon>Caulobacter</taxon>
    </lineage>
</organism>
<dbReference type="AlphaFoldDB" id="A0AB39KXX7"/>
<dbReference type="EMBL" id="CP158375">
    <property type="protein sequence ID" value="XDO98061.1"/>
    <property type="molecule type" value="Genomic_DNA"/>
</dbReference>
<dbReference type="RefSeq" id="WP_369061682.1">
    <property type="nucleotide sequence ID" value="NZ_CP158375.1"/>
</dbReference>
<dbReference type="Pfam" id="PF04972">
    <property type="entry name" value="BON"/>
    <property type="match status" value="1"/>
</dbReference>
<gene>
    <name evidence="2" type="ORF">ABOZ73_06505</name>
</gene>
<evidence type="ECO:0000313" key="2">
    <source>
        <dbReference type="EMBL" id="XDO98061.1"/>
    </source>
</evidence>
<dbReference type="PROSITE" id="PS50914">
    <property type="entry name" value="BON"/>
    <property type="match status" value="1"/>
</dbReference>
<protein>
    <submittedName>
        <fullName evidence="2">BON domain-containing protein</fullName>
    </submittedName>
</protein>
<accession>A0AB39KXX7</accession>
<dbReference type="Gene3D" id="3.30.1340.30">
    <property type="match status" value="1"/>
</dbReference>
<dbReference type="InterPro" id="IPR007055">
    <property type="entry name" value="BON_dom"/>
</dbReference>
<reference evidence="2" key="1">
    <citation type="submission" date="2024-06" db="EMBL/GenBank/DDBJ databases">
        <title>Caulobacter inopinatus, sp. nov.</title>
        <authorList>
            <person name="Donachie S.P."/>
        </authorList>
    </citation>
    <scope>NUCLEOTIDE SEQUENCE</scope>
    <source>
        <strain evidence="2">73W</strain>
    </source>
</reference>
<sequence>MNDKDLRLKIIKALDGERLIHSERIGVAVEHGEATLFGKVATERERQLAVGLASAVKQARSILDLLEIAPAKPAPSPLYDHDKTYQPPFSPFQSEIEEAIGRPEPKGLDAEPHPWFEAFAESLILPMFKDVLNAARRAGHDGQLLHRRERDAHIYRLELRPADHPAGQPAPYLELAPAELGHKVTVTRGGAYPGPADHNLLDAEMTWDDFEPRAVEKEVVRWVKRVFRDYAR</sequence>
<feature type="domain" description="BON" evidence="1">
    <location>
        <begin position="2"/>
        <end position="70"/>
    </location>
</feature>
<proteinExistence type="predicted"/>
<name>A0AB39KXX7_9CAUL</name>
<evidence type="ECO:0000259" key="1">
    <source>
        <dbReference type="PROSITE" id="PS50914"/>
    </source>
</evidence>